<dbReference type="AlphaFoldDB" id="A0A9D2CAJ3"/>
<reference evidence="1" key="1">
    <citation type="journal article" date="2021" name="PeerJ">
        <title>Extensive microbial diversity within the chicken gut microbiome revealed by metagenomics and culture.</title>
        <authorList>
            <person name="Gilroy R."/>
            <person name="Ravi A."/>
            <person name="Getino M."/>
            <person name="Pursley I."/>
            <person name="Horton D.L."/>
            <person name="Alikhan N.F."/>
            <person name="Baker D."/>
            <person name="Gharbi K."/>
            <person name="Hall N."/>
            <person name="Watson M."/>
            <person name="Adriaenssens E.M."/>
            <person name="Foster-Nyarko E."/>
            <person name="Jarju S."/>
            <person name="Secka A."/>
            <person name="Antonio M."/>
            <person name="Oren A."/>
            <person name="Chaudhuri R.R."/>
            <person name="La Ragione R."/>
            <person name="Hildebrand F."/>
            <person name="Pallen M.J."/>
        </authorList>
    </citation>
    <scope>NUCLEOTIDE SEQUENCE</scope>
    <source>
        <strain evidence="1">ChiGjej1B1-98</strain>
    </source>
</reference>
<comment type="caution">
    <text evidence="1">The sequence shown here is derived from an EMBL/GenBank/DDBJ whole genome shotgun (WGS) entry which is preliminary data.</text>
</comment>
<dbReference type="EMBL" id="DXDC01000356">
    <property type="protein sequence ID" value="HIY66949.1"/>
    <property type="molecule type" value="Genomic_DNA"/>
</dbReference>
<name>A0A9D2CAJ3_9MICO</name>
<evidence type="ECO:0000313" key="1">
    <source>
        <dbReference type="EMBL" id="HIY66949.1"/>
    </source>
</evidence>
<sequence>MAMTLRLTPDDEQLLADLAAEQGLSRQEATVRAIREAAERRGHERTIRESSARYRQRYAELLARLGK</sequence>
<dbReference type="Proteomes" id="UP000824005">
    <property type="component" value="Unassembled WGS sequence"/>
</dbReference>
<protein>
    <submittedName>
        <fullName evidence="1">CopG family transcriptional regulator</fullName>
    </submittedName>
</protein>
<gene>
    <name evidence="1" type="ORF">H9830_11815</name>
</gene>
<organism evidence="1 2">
    <name type="scientific">Candidatus Agrococcus pullicola</name>
    <dbReference type="NCBI Taxonomy" id="2838429"/>
    <lineage>
        <taxon>Bacteria</taxon>
        <taxon>Bacillati</taxon>
        <taxon>Actinomycetota</taxon>
        <taxon>Actinomycetes</taxon>
        <taxon>Micrococcales</taxon>
        <taxon>Microbacteriaceae</taxon>
        <taxon>Agrococcus</taxon>
    </lineage>
</organism>
<reference evidence="1" key="2">
    <citation type="submission" date="2021-04" db="EMBL/GenBank/DDBJ databases">
        <authorList>
            <person name="Gilroy R."/>
        </authorList>
    </citation>
    <scope>NUCLEOTIDE SEQUENCE</scope>
    <source>
        <strain evidence="1">ChiGjej1B1-98</strain>
    </source>
</reference>
<accession>A0A9D2CAJ3</accession>
<proteinExistence type="predicted"/>
<evidence type="ECO:0000313" key="2">
    <source>
        <dbReference type="Proteomes" id="UP000824005"/>
    </source>
</evidence>